<sequence>MRLKIYICLAMVITFCSCSDSLIKFDKNGQNADTYMEYASQAESAVTAVYDPLSYCGLYNFSFIVLGEAPTDNIYNPWGDGGFGPDLVSIHFFNWDNTNQYFGSRWNACYKGIARANYVLDNINKPKDISDKEKTQFEGEALFLRALYYYHLVSGFGDIPLSTTVLTPAQSNTIHKSPASEVWKQIDADLVKAASLLPVKFDKKEVGHATKGAAYGLLSRVRLWTKDFKGAAEAAAEVEKLGYSLVSAENFIHMFDGKMQNSSESVFEVQFTGGHGRYWNRERAETSVLQHLWPRISWGQYLRPRKTWKENGDIEYNILDIFEKNDIRREGSILIAGVDSIYYEEFKKKSVFPDYSLYSDFRADLSHKGALQTRKFLYHNPQNWRSGGANFSKGSAINIPVIRYAEVILNRAEALAMQGGKTQEAWNELKKIRDRAGLSMATISNSDNDALIAQIKKDRRIELLFEGHRWGDLKRWDELNTLVDAGMKFKKEFTNWPIPLNEISINPNLK</sequence>
<reference evidence="1" key="1">
    <citation type="submission" date="2021-08" db="EMBL/GenBank/DDBJ databases">
        <title>Novel anaerobic bacterium isolated from sea squirt in East Sea, Republic of Korea.</title>
        <authorList>
            <person name="Nguyen T.H."/>
            <person name="Li Z."/>
            <person name="Lee Y.-J."/>
            <person name="Ko J."/>
            <person name="Kim S.-G."/>
        </authorList>
    </citation>
    <scope>NUCLEOTIDE SEQUENCE</scope>
    <source>
        <strain evidence="1">KCTC 25031</strain>
    </source>
</reference>
<protein>
    <submittedName>
        <fullName evidence="1">RagB/SusD family nutrient uptake outer membrane protein</fullName>
    </submittedName>
</protein>
<name>A0AC61NHU3_9BACT</name>
<proteinExistence type="predicted"/>
<gene>
    <name evidence="1" type="ORF">K4L44_05195</name>
</gene>
<accession>A0AC61NHU3</accession>
<dbReference type="EMBL" id="CP081303">
    <property type="protein sequence ID" value="QZE15232.1"/>
    <property type="molecule type" value="Genomic_DNA"/>
</dbReference>
<organism evidence="1 2">
    <name type="scientific">Halosquirtibacter laminarini</name>
    <dbReference type="NCBI Taxonomy" id="3374600"/>
    <lineage>
        <taxon>Bacteria</taxon>
        <taxon>Pseudomonadati</taxon>
        <taxon>Bacteroidota</taxon>
        <taxon>Bacteroidia</taxon>
        <taxon>Marinilabiliales</taxon>
        <taxon>Prolixibacteraceae</taxon>
        <taxon>Halosquirtibacter</taxon>
    </lineage>
</organism>
<keyword evidence="2" id="KW-1185">Reference proteome</keyword>
<dbReference type="Proteomes" id="UP000826212">
    <property type="component" value="Chromosome"/>
</dbReference>
<evidence type="ECO:0000313" key="2">
    <source>
        <dbReference type="Proteomes" id="UP000826212"/>
    </source>
</evidence>
<evidence type="ECO:0000313" key="1">
    <source>
        <dbReference type="EMBL" id="QZE15232.1"/>
    </source>
</evidence>